<dbReference type="NCBIfam" id="TIGR02595">
    <property type="entry name" value="PEP_CTERM"/>
    <property type="match status" value="1"/>
</dbReference>
<keyword evidence="3" id="KW-1185">Reference proteome</keyword>
<feature type="region of interest" description="Disordered" evidence="1">
    <location>
        <begin position="251"/>
        <end position="304"/>
    </location>
</feature>
<dbReference type="Proteomes" id="UP000003835">
    <property type="component" value="Unassembled WGS sequence"/>
</dbReference>
<dbReference type="InterPro" id="IPR013424">
    <property type="entry name" value="Ice-binding_C"/>
</dbReference>
<organism evidence="2 3">
    <name type="scientific">Coleofasciculus chthonoplastes PCC 7420</name>
    <dbReference type="NCBI Taxonomy" id="118168"/>
    <lineage>
        <taxon>Bacteria</taxon>
        <taxon>Bacillati</taxon>
        <taxon>Cyanobacteriota</taxon>
        <taxon>Cyanophyceae</taxon>
        <taxon>Coleofasciculales</taxon>
        <taxon>Coleofasciculaceae</taxon>
        <taxon>Coleofasciculus</taxon>
    </lineage>
</organism>
<dbReference type="STRING" id="118168.MC7420_3691"/>
<reference evidence="2 3" key="1">
    <citation type="submission" date="2008-07" db="EMBL/GenBank/DDBJ databases">
        <authorList>
            <person name="Tandeau de Marsac N."/>
            <person name="Ferriera S."/>
            <person name="Johnson J."/>
            <person name="Kravitz S."/>
            <person name="Beeson K."/>
            <person name="Sutton G."/>
            <person name="Rogers Y.-H."/>
            <person name="Friedman R."/>
            <person name="Frazier M."/>
            <person name="Venter J.C."/>
        </authorList>
    </citation>
    <scope>NUCLEOTIDE SEQUENCE [LARGE SCALE GENOMIC DNA]</scope>
    <source>
        <strain evidence="2 3">PCC 7420</strain>
    </source>
</reference>
<gene>
    <name evidence="2" type="ORF">MC7420_3691</name>
</gene>
<dbReference type="EMBL" id="DS989857">
    <property type="protein sequence ID" value="EDX73517.1"/>
    <property type="molecule type" value="Genomic_DNA"/>
</dbReference>
<name>B4VWX9_9CYAN</name>
<evidence type="ECO:0000313" key="3">
    <source>
        <dbReference type="Proteomes" id="UP000003835"/>
    </source>
</evidence>
<proteinExistence type="predicted"/>
<evidence type="ECO:0000313" key="2">
    <source>
        <dbReference type="EMBL" id="EDX73517.1"/>
    </source>
</evidence>
<dbReference type="InterPro" id="IPR049804">
    <property type="entry name" value="Choice_anch_L"/>
</dbReference>
<sequence>MAFTITPGGNAQDLLDVLLGDTTGLSNFGLTVYDDLGRTNDQAFGDFSDDPFGLGEGIVLSTGKVDELPGLNTEDGGRVPDFQDPKADLSCDFKVTDLECFDKTVDDPSEAGTAGDFLTLELSFDADSTVDKVFFEYVFGSEEFVEFGGQGYNDSFEMFLNEESLALLSDGQFVTIDNLVPKPTDETLYHPDFIYNPKDSSVNTRLDGYTKKLTFEGQLIKNARNTIEIKVADHGDGQLSSAVFVKGKSLGTKPLQINPQPNDDPSDEPQSPSDDPVTDPGTDPGTLFPPDDPEPQSVPEPSGLLGLLGVATLGVRTMIRRKQKAHLQEH</sequence>
<dbReference type="eggNOG" id="COG2931">
    <property type="taxonomic scope" value="Bacteria"/>
</dbReference>
<dbReference type="NCBIfam" id="NF038133">
    <property type="entry name" value="choice_anch_L"/>
    <property type="match status" value="1"/>
</dbReference>
<protein>
    <submittedName>
        <fullName evidence="2">PEP-CTERM putative exosortase interaction domain protein</fullName>
    </submittedName>
</protein>
<accession>B4VWX9</accession>
<dbReference type="HOGENOM" id="CLU_952607_0_0_3"/>
<dbReference type="AlphaFoldDB" id="B4VWX9"/>
<feature type="compositionally biased region" description="Low complexity" evidence="1">
    <location>
        <begin position="258"/>
        <end position="286"/>
    </location>
</feature>
<evidence type="ECO:0000256" key="1">
    <source>
        <dbReference type="SAM" id="MobiDB-lite"/>
    </source>
</evidence>